<accession>A0A9P0QJ80</accession>
<protein>
    <submittedName>
        <fullName evidence="1">Uncharacterized protein</fullName>
    </submittedName>
</protein>
<reference evidence="1" key="1">
    <citation type="submission" date="2022-03" db="EMBL/GenBank/DDBJ databases">
        <authorList>
            <person name="Sayadi A."/>
        </authorList>
    </citation>
    <scope>NUCLEOTIDE SEQUENCE</scope>
</reference>
<dbReference type="AlphaFoldDB" id="A0A9P0QJ80"/>
<sequence>MPLVVVILPKTESLSKCSTNTNCWDWPFELRLRRTPDSLGVSPLPKVRACAVILHCTTQCLKCAKDHMTHLCPSQKRKKASARTVERHIPQIAGLASSLQGGTCKL</sequence>
<evidence type="ECO:0000313" key="2">
    <source>
        <dbReference type="Proteomes" id="UP001152888"/>
    </source>
</evidence>
<comment type="caution">
    <text evidence="1">The sequence shown here is derived from an EMBL/GenBank/DDBJ whole genome shotgun (WGS) entry which is preliminary data.</text>
</comment>
<dbReference type="OrthoDB" id="6781223at2759"/>
<dbReference type="EMBL" id="CAKOFQ010011922">
    <property type="protein sequence ID" value="CAH2021186.1"/>
    <property type="molecule type" value="Genomic_DNA"/>
</dbReference>
<gene>
    <name evidence="1" type="ORF">ACAOBT_LOCUS38369</name>
</gene>
<dbReference type="Proteomes" id="UP001152888">
    <property type="component" value="Unassembled WGS sequence"/>
</dbReference>
<name>A0A9P0QJ80_ACAOB</name>
<organism evidence="1 2">
    <name type="scientific">Acanthoscelides obtectus</name>
    <name type="common">Bean weevil</name>
    <name type="synonym">Bruchus obtectus</name>
    <dbReference type="NCBI Taxonomy" id="200917"/>
    <lineage>
        <taxon>Eukaryota</taxon>
        <taxon>Metazoa</taxon>
        <taxon>Ecdysozoa</taxon>
        <taxon>Arthropoda</taxon>
        <taxon>Hexapoda</taxon>
        <taxon>Insecta</taxon>
        <taxon>Pterygota</taxon>
        <taxon>Neoptera</taxon>
        <taxon>Endopterygota</taxon>
        <taxon>Coleoptera</taxon>
        <taxon>Polyphaga</taxon>
        <taxon>Cucujiformia</taxon>
        <taxon>Chrysomeloidea</taxon>
        <taxon>Chrysomelidae</taxon>
        <taxon>Bruchinae</taxon>
        <taxon>Bruchini</taxon>
        <taxon>Acanthoscelides</taxon>
    </lineage>
</organism>
<evidence type="ECO:0000313" key="1">
    <source>
        <dbReference type="EMBL" id="CAH2021186.1"/>
    </source>
</evidence>
<proteinExistence type="predicted"/>
<keyword evidence="2" id="KW-1185">Reference proteome</keyword>